<dbReference type="AlphaFoldDB" id="A0A3B1DPX8"/>
<feature type="coiled-coil region" evidence="1">
    <location>
        <begin position="145"/>
        <end position="179"/>
    </location>
</feature>
<evidence type="ECO:0000256" key="1">
    <source>
        <dbReference type="SAM" id="Coils"/>
    </source>
</evidence>
<dbReference type="PROSITE" id="PS51257">
    <property type="entry name" value="PROKAR_LIPOPROTEIN"/>
    <property type="match status" value="1"/>
</dbReference>
<accession>A0A3B1DPX8</accession>
<proteinExistence type="predicted"/>
<name>A0A3B1DPX8_9ZZZZ</name>
<protein>
    <recommendedName>
        <fullName evidence="3">Lipoprotein</fullName>
    </recommendedName>
</protein>
<dbReference type="Gene3D" id="1.20.1170.10">
    <property type="match status" value="1"/>
</dbReference>
<evidence type="ECO:0008006" key="3">
    <source>
        <dbReference type="Google" id="ProtNLM"/>
    </source>
</evidence>
<keyword evidence="1" id="KW-0175">Coiled coil</keyword>
<evidence type="ECO:0000313" key="2">
    <source>
        <dbReference type="EMBL" id="VAX38913.1"/>
    </source>
</evidence>
<gene>
    <name evidence="2" type="ORF">MNBD_PLANCTO02-508</name>
</gene>
<organism evidence="2">
    <name type="scientific">hydrothermal vent metagenome</name>
    <dbReference type="NCBI Taxonomy" id="652676"/>
    <lineage>
        <taxon>unclassified sequences</taxon>
        <taxon>metagenomes</taxon>
        <taxon>ecological metagenomes</taxon>
    </lineage>
</organism>
<dbReference type="EMBL" id="UOGL01000275">
    <property type="protein sequence ID" value="VAX38913.1"/>
    <property type="molecule type" value="Genomic_DNA"/>
</dbReference>
<sequence>MKNLIKLFMVVSIAVSVIGCGARVEVAKKNALKKIDQLLGSMEVKREEIKQSMKAFKDVLSGLRKAEIKAQVKHDQIERKASPAKERVEKSQTTLTKLRDHIQSGKPVEIAGKTYTQTQLKEMAEKVIKARKNAQIEIGNFKKSQEGLQKVISTLQRKRKEYENRLNQLDTTLAEIDSQAIALKAMKEASATLGDSEATLFENIDKLEDKVNDLYADVQVEMQSEDAKWDEASVESEIDSVDSFIKATQKPTDVLSEIDSILNEKKND</sequence>
<reference evidence="2" key="1">
    <citation type="submission" date="2018-06" db="EMBL/GenBank/DDBJ databases">
        <authorList>
            <person name="Zhirakovskaya E."/>
        </authorList>
    </citation>
    <scope>NUCLEOTIDE SEQUENCE</scope>
</reference>